<comment type="caution">
    <text evidence="1">The sequence shown here is derived from an EMBL/GenBank/DDBJ whole genome shotgun (WGS) entry which is preliminary data.</text>
</comment>
<proteinExistence type="predicted"/>
<evidence type="ECO:0000313" key="2">
    <source>
        <dbReference type="Proteomes" id="UP000276133"/>
    </source>
</evidence>
<gene>
    <name evidence="1" type="ORF">BpHYR1_010657</name>
</gene>
<protein>
    <submittedName>
        <fullName evidence="1">Uncharacterized protein</fullName>
    </submittedName>
</protein>
<name>A0A3M7SLZ5_BRAPC</name>
<accession>A0A3M7SLZ5</accession>
<evidence type="ECO:0000313" key="1">
    <source>
        <dbReference type="EMBL" id="RNA36670.1"/>
    </source>
</evidence>
<dbReference type="EMBL" id="REGN01001145">
    <property type="protein sequence ID" value="RNA36670.1"/>
    <property type="molecule type" value="Genomic_DNA"/>
</dbReference>
<keyword evidence="2" id="KW-1185">Reference proteome</keyword>
<dbReference type="Proteomes" id="UP000276133">
    <property type="component" value="Unassembled WGS sequence"/>
</dbReference>
<reference evidence="1 2" key="1">
    <citation type="journal article" date="2018" name="Sci. Rep.">
        <title>Genomic signatures of local adaptation to the degree of environmental predictability in rotifers.</title>
        <authorList>
            <person name="Franch-Gras L."/>
            <person name="Hahn C."/>
            <person name="Garcia-Roger E.M."/>
            <person name="Carmona M.J."/>
            <person name="Serra M."/>
            <person name="Gomez A."/>
        </authorList>
    </citation>
    <scope>NUCLEOTIDE SEQUENCE [LARGE SCALE GENOMIC DNA]</scope>
    <source>
        <strain evidence="1">HYR1</strain>
    </source>
</reference>
<sequence>MHVIKKSQNCFFLTKFYEKQQNLRFFCDFWKIKEILMAKRLLLYNYQISNHLIWKKISIPPFGLINTLVCMFLK</sequence>
<dbReference type="AlphaFoldDB" id="A0A3M7SLZ5"/>
<organism evidence="1 2">
    <name type="scientific">Brachionus plicatilis</name>
    <name type="common">Marine rotifer</name>
    <name type="synonym">Brachionus muelleri</name>
    <dbReference type="NCBI Taxonomy" id="10195"/>
    <lineage>
        <taxon>Eukaryota</taxon>
        <taxon>Metazoa</taxon>
        <taxon>Spiralia</taxon>
        <taxon>Gnathifera</taxon>
        <taxon>Rotifera</taxon>
        <taxon>Eurotatoria</taxon>
        <taxon>Monogononta</taxon>
        <taxon>Pseudotrocha</taxon>
        <taxon>Ploima</taxon>
        <taxon>Brachionidae</taxon>
        <taxon>Brachionus</taxon>
    </lineage>
</organism>